<gene>
    <name evidence="2" type="ORF">V2H45_12775</name>
</gene>
<keyword evidence="3" id="KW-1185">Reference proteome</keyword>
<dbReference type="EMBL" id="JAZBJZ010000047">
    <property type="protein sequence ID" value="MEE3717631.1"/>
    <property type="molecule type" value="Genomic_DNA"/>
</dbReference>
<organism evidence="2 3">
    <name type="scientific">Tumidithrix elongata BACA0141</name>
    <dbReference type="NCBI Taxonomy" id="2716417"/>
    <lineage>
        <taxon>Bacteria</taxon>
        <taxon>Bacillati</taxon>
        <taxon>Cyanobacteriota</taxon>
        <taxon>Cyanophyceae</taxon>
        <taxon>Pseudanabaenales</taxon>
        <taxon>Pseudanabaenaceae</taxon>
        <taxon>Tumidithrix</taxon>
        <taxon>Tumidithrix elongata</taxon>
    </lineage>
</organism>
<sequence length="75" mass="8130">MNNFYLASMITGLIVMLAACTSTEATKPVKPFTLGEVIQKFTSTLGAEVSKMAQPAKVEPRKFGTFTPSTKKVPF</sequence>
<evidence type="ECO:0000256" key="1">
    <source>
        <dbReference type="SAM" id="SignalP"/>
    </source>
</evidence>
<evidence type="ECO:0000313" key="2">
    <source>
        <dbReference type="EMBL" id="MEE3717631.1"/>
    </source>
</evidence>
<accession>A0AAW9Q427</accession>
<proteinExistence type="predicted"/>
<reference evidence="2" key="1">
    <citation type="submission" date="2024-01" db="EMBL/GenBank/DDBJ databases">
        <title>Bank of Algae and Cyanobacteria of the Azores (BACA) strain genomes.</title>
        <authorList>
            <person name="Luz R."/>
            <person name="Cordeiro R."/>
            <person name="Fonseca A."/>
            <person name="Goncalves V."/>
        </authorList>
    </citation>
    <scope>NUCLEOTIDE SEQUENCE</scope>
    <source>
        <strain evidence="2">BACA0141</strain>
    </source>
</reference>
<evidence type="ECO:0000313" key="3">
    <source>
        <dbReference type="Proteomes" id="UP001333818"/>
    </source>
</evidence>
<name>A0AAW9Q427_9CYAN</name>
<comment type="caution">
    <text evidence="2">The sequence shown here is derived from an EMBL/GenBank/DDBJ whole genome shotgun (WGS) entry which is preliminary data.</text>
</comment>
<dbReference type="Proteomes" id="UP001333818">
    <property type="component" value="Unassembled WGS sequence"/>
</dbReference>
<feature type="signal peptide" evidence="1">
    <location>
        <begin position="1"/>
        <end position="24"/>
    </location>
</feature>
<feature type="chain" id="PRO_5043634216" evidence="1">
    <location>
        <begin position="25"/>
        <end position="75"/>
    </location>
</feature>
<dbReference type="AlphaFoldDB" id="A0AAW9Q427"/>
<protein>
    <submittedName>
        <fullName evidence="2">Uncharacterized protein</fullName>
    </submittedName>
</protein>
<keyword evidence="1" id="KW-0732">Signal</keyword>
<dbReference type="RefSeq" id="WP_330484061.1">
    <property type="nucleotide sequence ID" value="NZ_JAZBJZ010000047.1"/>
</dbReference>